<dbReference type="PANTHER" id="PTHR30373:SF2">
    <property type="entry name" value="UPF0603 PROTEIN YGCG"/>
    <property type="match status" value="1"/>
</dbReference>
<evidence type="ECO:0000313" key="4">
    <source>
        <dbReference type="Proteomes" id="UP001621964"/>
    </source>
</evidence>
<keyword evidence="1" id="KW-0812">Transmembrane</keyword>
<name>A0ABW8Q5I0_9NEIS</name>
<keyword evidence="1" id="KW-1133">Transmembrane helix</keyword>
<gene>
    <name evidence="3" type="ORF">ACI43T_07950</name>
</gene>
<dbReference type="InterPro" id="IPR007621">
    <property type="entry name" value="TPM_dom"/>
</dbReference>
<organism evidence="3 4">
    <name type="scientific">Neisseria oralis</name>
    <dbReference type="NCBI Taxonomy" id="1107316"/>
    <lineage>
        <taxon>Bacteria</taxon>
        <taxon>Pseudomonadati</taxon>
        <taxon>Pseudomonadota</taxon>
        <taxon>Betaproteobacteria</taxon>
        <taxon>Neisseriales</taxon>
        <taxon>Neisseriaceae</taxon>
        <taxon>Neisseria</taxon>
    </lineage>
</organism>
<keyword evidence="1" id="KW-0472">Membrane</keyword>
<dbReference type="Proteomes" id="UP001621964">
    <property type="component" value="Unassembled WGS sequence"/>
</dbReference>
<dbReference type="EMBL" id="JBJGEB010000007">
    <property type="protein sequence ID" value="MFK7642425.1"/>
    <property type="molecule type" value="Genomic_DNA"/>
</dbReference>
<evidence type="ECO:0000256" key="1">
    <source>
        <dbReference type="SAM" id="Phobius"/>
    </source>
</evidence>
<comment type="caution">
    <text evidence="3">The sequence shown here is derived from an EMBL/GenBank/DDBJ whole genome shotgun (WGS) entry which is preliminary data.</text>
</comment>
<feature type="transmembrane region" description="Helical" evidence="1">
    <location>
        <begin position="230"/>
        <end position="248"/>
    </location>
</feature>
<dbReference type="Pfam" id="PF04536">
    <property type="entry name" value="TPM_phosphatase"/>
    <property type="match status" value="1"/>
</dbReference>
<reference evidence="3 4" key="1">
    <citation type="submission" date="2024-11" db="EMBL/GenBank/DDBJ databases">
        <authorList>
            <person name="Mikucki A.G."/>
            <person name="Kahler C.M."/>
        </authorList>
    </citation>
    <scope>NUCLEOTIDE SEQUENCE [LARGE SCALE GENOMIC DNA]</scope>
    <source>
        <strain evidence="3 4">EXNM717</strain>
    </source>
</reference>
<proteinExistence type="predicted"/>
<evidence type="ECO:0000259" key="2">
    <source>
        <dbReference type="Pfam" id="PF04536"/>
    </source>
</evidence>
<evidence type="ECO:0000313" key="3">
    <source>
        <dbReference type="EMBL" id="MFK7642425.1"/>
    </source>
</evidence>
<dbReference type="RefSeq" id="WP_314106108.1">
    <property type="nucleotide sequence ID" value="NZ_JBJGEB010000007.1"/>
</dbReference>
<dbReference type="PANTHER" id="PTHR30373">
    <property type="entry name" value="UPF0603 PROTEIN YGCG"/>
    <property type="match status" value="1"/>
</dbReference>
<feature type="transmembrane region" description="Helical" evidence="1">
    <location>
        <begin position="181"/>
        <end position="198"/>
    </location>
</feature>
<keyword evidence="4" id="KW-1185">Reference proteome</keyword>
<feature type="domain" description="TPM" evidence="2">
    <location>
        <begin position="37"/>
        <end position="160"/>
    </location>
</feature>
<protein>
    <submittedName>
        <fullName evidence="3">TPM domain-containing protein</fullName>
    </submittedName>
</protein>
<dbReference type="Gene3D" id="3.10.310.50">
    <property type="match status" value="1"/>
</dbReference>
<accession>A0ABW8Q5I0</accession>
<sequence length="297" mass="30784">MLLPAIQRLGAFLAVLFACVRLFAADLTPVPKLTDPVMDTAQMLQPEEREELNGHLLQYSREKGSQIAVLTVPAISPETPFDYSARVMEEWKLGRKDVSDGVLLLLVRDERKTHLAVGRGLEGAIPDVYAKRILQDVLRPYLREGKTGEGVAAAVAQIEKLIAGEKLPEASTQSDAADDRMGNLLVLLVVLFFIGAFLKMCFGPSIGSLLTGSSAFGAALMLGLGVQAGLVAGLIMTVLALIGFSGLFKIAEIFISDGGGDGGGWHSGGGGGWHGGGGGGFSGGGGSFGGGGASGGW</sequence>